<proteinExistence type="predicted"/>
<reference evidence="2 3" key="1">
    <citation type="submission" date="2024-06" db="EMBL/GenBank/DDBJ databases">
        <title>The Natural Products Discovery Center: Release of the First 8490 Sequenced Strains for Exploring Actinobacteria Biosynthetic Diversity.</title>
        <authorList>
            <person name="Kalkreuter E."/>
            <person name="Kautsar S.A."/>
            <person name="Yang D."/>
            <person name="Bader C.D."/>
            <person name="Teijaro C.N."/>
            <person name="Fluegel L."/>
            <person name="Davis C.M."/>
            <person name="Simpson J.R."/>
            <person name="Lauterbach L."/>
            <person name="Steele A.D."/>
            <person name="Gui C."/>
            <person name="Meng S."/>
            <person name="Li G."/>
            <person name="Viehrig K."/>
            <person name="Ye F."/>
            <person name="Su P."/>
            <person name="Kiefer A.F."/>
            <person name="Nichols A."/>
            <person name="Cepeda A.J."/>
            <person name="Yan W."/>
            <person name="Fan B."/>
            <person name="Jiang Y."/>
            <person name="Adhikari A."/>
            <person name="Zheng C.-J."/>
            <person name="Schuster L."/>
            <person name="Cowan T.M."/>
            <person name="Smanski M.J."/>
            <person name="Chevrette M.G."/>
            <person name="De Carvalho L.P.S."/>
            <person name="Shen B."/>
        </authorList>
    </citation>
    <scope>NUCLEOTIDE SEQUENCE [LARGE SCALE GENOMIC DNA]</scope>
    <source>
        <strain evidence="2 3">NPDC001166</strain>
    </source>
</reference>
<evidence type="ECO:0000259" key="1">
    <source>
        <dbReference type="Pfam" id="PF13349"/>
    </source>
</evidence>
<name>A0ABV1ULD2_9ACTN</name>
<dbReference type="Pfam" id="PF13349">
    <property type="entry name" value="DUF4097"/>
    <property type="match status" value="1"/>
</dbReference>
<gene>
    <name evidence="2" type="ORF">ABT272_44260</name>
</gene>
<keyword evidence="3" id="KW-1185">Reference proteome</keyword>
<feature type="domain" description="DUF4097" evidence="1">
    <location>
        <begin position="106"/>
        <end position="197"/>
    </location>
</feature>
<dbReference type="RefSeq" id="WP_352066356.1">
    <property type="nucleotide sequence ID" value="NZ_JBEPAZ010000132.1"/>
</dbReference>
<evidence type="ECO:0000313" key="3">
    <source>
        <dbReference type="Proteomes" id="UP001470023"/>
    </source>
</evidence>
<dbReference type="EMBL" id="JBEPAZ010000132">
    <property type="protein sequence ID" value="MER6434543.1"/>
    <property type="molecule type" value="Genomic_DNA"/>
</dbReference>
<protein>
    <submittedName>
        <fullName evidence="2">DUF4097 family beta strand repeat-containing protein</fullName>
    </submittedName>
</protein>
<organism evidence="2 3">
    <name type="scientific">Streptomyces sp. 900105245</name>
    <dbReference type="NCBI Taxonomy" id="3154379"/>
    <lineage>
        <taxon>Bacteria</taxon>
        <taxon>Bacillati</taxon>
        <taxon>Actinomycetota</taxon>
        <taxon>Actinomycetes</taxon>
        <taxon>Kitasatosporales</taxon>
        <taxon>Streptomycetaceae</taxon>
        <taxon>Streptomyces</taxon>
    </lineage>
</organism>
<sequence length="228" mass="23700">MPKFDTPAPVTARIDIPAGRIQLIAADRTDTTVEVLPADPAKSRDTKAAERIDVTYDAGVLRITAREPAHRALGNPGSVEITVQLPAGSHLKATTALTELRGVGRLGHVTLDAAQATVKLDETDEARLTLKAGDITVGRLTGPADLSTHKGDLTVTDAHRGALTLRTQHGRISVTAARGTSATLDAHTAYGRTHNALTNTDGTAAGLTIHASTGYGDIDARSLQGSAP</sequence>
<dbReference type="InterPro" id="IPR025164">
    <property type="entry name" value="Toastrack_DUF4097"/>
</dbReference>
<comment type="caution">
    <text evidence="2">The sequence shown here is derived from an EMBL/GenBank/DDBJ whole genome shotgun (WGS) entry which is preliminary data.</text>
</comment>
<dbReference type="Proteomes" id="UP001470023">
    <property type="component" value="Unassembled WGS sequence"/>
</dbReference>
<evidence type="ECO:0000313" key="2">
    <source>
        <dbReference type="EMBL" id="MER6434543.1"/>
    </source>
</evidence>
<accession>A0ABV1ULD2</accession>